<dbReference type="InterPro" id="IPR011527">
    <property type="entry name" value="ABC1_TM_dom"/>
</dbReference>
<evidence type="ECO:0000256" key="6">
    <source>
        <dbReference type="ARBA" id="ARBA00022989"/>
    </source>
</evidence>
<dbReference type="OrthoDB" id="422637at2759"/>
<dbReference type="GO" id="GO:0007031">
    <property type="term" value="P:peroxisome organization"/>
    <property type="evidence" value="ECO:0007669"/>
    <property type="project" value="TreeGrafter"/>
</dbReference>
<feature type="coiled-coil region" evidence="8">
    <location>
        <begin position="756"/>
        <end position="793"/>
    </location>
</feature>
<dbReference type="AlphaFoldDB" id="F0XN48"/>
<dbReference type="InterPro" id="IPR003439">
    <property type="entry name" value="ABC_transporter-like_ATP-bd"/>
</dbReference>
<dbReference type="Pfam" id="PF06472">
    <property type="entry name" value="ABC_membrane_2"/>
    <property type="match status" value="1"/>
</dbReference>
<accession>F0XN48</accession>
<dbReference type="GO" id="GO:0016887">
    <property type="term" value="F:ATP hydrolysis activity"/>
    <property type="evidence" value="ECO:0007669"/>
    <property type="project" value="InterPro"/>
</dbReference>
<keyword evidence="5" id="KW-0067">ATP-binding</keyword>
<keyword evidence="6" id="KW-1133">Transmembrane helix</keyword>
<sequence>MAAQSTLRQSAAEAAIAGFISKYGAMVSRRLRRTTRTTRLLATVSLLVSILLGAEGGRRWWHRSRLEQEQGLKLVRTNSWLHNKDGSRTIYVPYRGGTSKVVIPTTKPLTFEAHRRLFLNPPRVSGLHSGNSDGYVPGTQTKPGLNLAFLHQFLSLMSIMVPRWTSKESGLLVSHAGFLVLRTYLSLVVARLDGEIVRDLVVGNGKLFIWGLLKWCGFGGVASYTNAMIKFLESKVSIAFRTRLTRYIHDLYLNDNLNYYKLSNLDGGLGQSADQYITQDLTLFCAAAAGIYSSLGKPLIDLCVFNYQLYRALGPLALSGIMSNYFVTASILRRLSPPFGKLKAVEGRKEGEFRSLHARLIANAEEVAFYGGADMEKQALNREFKELKTWMEGIYFLKIRYNMLEDFIVKYSWSAYGYLLSALPVFLPAWGGLGGLTELAGNGLTATSTGDRERSRTKDFITNRRLMLSLADAGGRMMYSIKDLAELAGHTSRVYTLISTLHRVHANAYYPQAGRQSELYSLSDVQGTMQKGFDGVRLENVPVVAPGLWPHEGEELLESLSLIVRRGEHLLISGPNGAGKSSIGRIVAGLWPVYRGLVSRPKAVGEDGIMFLPQRSYLSIGTLRDQVIYPDGEADMRNKHKNEHDLKRVLEDAHLGYLPAREGGWDTKKEWKDVLSGGEKQRMAIARLLYHEPQYAFIDEGTSAVSSDVEGLLYEKCKERGITLITISTRASLKKYHTFNLIMGMGENGDEWLFERIGTEREKQNVERELQELRERLSQVEAWRARRAEIEKELAQVWVEGSDEPLPPPAKEVEGQ</sequence>
<dbReference type="GO" id="GO:0005524">
    <property type="term" value="F:ATP binding"/>
    <property type="evidence" value="ECO:0007669"/>
    <property type="project" value="UniProtKB-KW"/>
</dbReference>
<dbReference type="GO" id="GO:0140359">
    <property type="term" value="F:ABC-type transporter activity"/>
    <property type="evidence" value="ECO:0007669"/>
    <property type="project" value="InterPro"/>
</dbReference>
<dbReference type="Pfam" id="PF00005">
    <property type="entry name" value="ABC_tran"/>
    <property type="match status" value="1"/>
</dbReference>
<keyword evidence="8" id="KW-0175">Coiled coil</keyword>
<keyword evidence="3" id="KW-0812">Transmembrane</keyword>
<dbReference type="PROSITE" id="PS50929">
    <property type="entry name" value="ABC_TM1F"/>
    <property type="match status" value="1"/>
</dbReference>
<dbReference type="PANTHER" id="PTHR11384">
    <property type="entry name" value="ATP-BINDING CASSETTE, SUB-FAMILY D MEMBER"/>
    <property type="match status" value="1"/>
</dbReference>
<dbReference type="InterPro" id="IPR017871">
    <property type="entry name" value="ABC_transporter-like_CS"/>
</dbReference>
<evidence type="ECO:0000313" key="12">
    <source>
        <dbReference type="Proteomes" id="UP000007796"/>
    </source>
</evidence>
<dbReference type="GO" id="GO:0006635">
    <property type="term" value="P:fatty acid beta-oxidation"/>
    <property type="evidence" value="ECO:0007669"/>
    <property type="project" value="TreeGrafter"/>
</dbReference>
<comment type="similarity">
    <text evidence="1">Belongs to the ABC transporter superfamily. ABCD family. Peroxisomal fatty acyl CoA transporter (TC 3.A.1.203) subfamily.</text>
</comment>
<reference evidence="11 12" key="1">
    <citation type="journal article" date="2011" name="Proc. Natl. Acad. Sci. U.S.A.">
        <title>Genome and transcriptome analyses of the mountain pine beetle-fungal symbiont Grosmannia clavigera, a lodgepole pine pathogen.</title>
        <authorList>
            <person name="DiGuistini S."/>
            <person name="Wang Y."/>
            <person name="Liao N.Y."/>
            <person name="Taylor G."/>
            <person name="Tanguay P."/>
            <person name="Feau N."/>
            <person name="Henrissat B."/>
            <person name="Chan S.K."/>
            <person name="Hesse-Orce U."/>
            <person name="Alamouti S.M."/>
            <person name="Tsui C.K.M."/>
            <person name="Docking R.T."/>
            <person name="Levasseur A."/>
            <person name="Haridas S."/>
            <person name="Robertson G."/>
            <person name="Birol I."/>
            <person name="Holt R.A."/>
            <person name="Marra M.A."/>
            <person name="Hamelin R.C."/>
            <person name="Hirst M."/>
            <person name="Jones S.J.M."/>
            <person name="Bohlmann J."/>
            <person name="Breuil C."/>
        </authorList>
    </citation>
    <scope>NUCLEOTIDE SEQUENCE [LARGE SCALE GENOMIC DNA]</scope>
    <source>
        <strain evidence="12">kw1407 / UAMH 11150</strain>
    </source>
</reference>
<dbReference type="InterPro" id="IPR050835">
    <property type="entry name" value="ABC_transporter_sub-D"/>
</dbReference>
<feature type="domain" description="ABC transmembrane type-1" evidence="10">
    <location>
        <begin position="178"/>
        <end position="409"/>
    </location>
</feature>
<evidence type="ECO:0000256" key="7">
    <source>
        <dbReference type="ARBA" id="ARBA00023136"/>
    </source>
</evidence>
<keyword evidence="2" id="KW-0813">Transport</keyword>
<dbReference type="eggNOG" id="KOG0064">
    <property type="taxonomic scope" value="Eukaryota"/>
</dbReference>
<dbReference type="InterPro" id="IPR003593">
    <property type="entry name" value="AAA+_ATPase"/>
</dbReference>
<dbReference type="SUPFAM" id="SSF52540">
    <property type="entry name" value="P-loop containing nucleoside triphosphate hydrolases"/>
    <property type="match status" value="1"/>
</dbReference>
<keyword evidence="4" id="KW-0547">Nucleotide-binding</keyword>
<dbReference type="GO" id="GO:0015910">
    <property type="term" value="P:long-chain fatty acid import into peroxisome"/>
    <property type="evidence" value="ECO:0007669"/>
    <property type="project" value="TreeGrafter"/>
</dbReference>
<protein>
    <submittedName>
        <fullName evidence="11">Peroxisomal ABC transporter</fullName>
    </submittedName>
</protein>
<evidence type="ECO:0000256" key="3">
    <source>
        <dbReference type="ARBA" id="ARBA00022692"/>
    </source>
</evidence>
<dbReference type="CDD" id="cd03223">
    <property type="entry name" value="ABCD_peroxisomal_ALDP"/>
    <property type="match status" value="1"/>
</dbReference>
<dbReference type="PROSITE" id="PS00211">
    <property type="entry name" value="ABC_TRANSPORTER_1"/>
    <property type="match status" value="1"/>
</dbReference>
<evidence type="ECO:0000259" key="10">
    <source>
        <dbReference type="PROSITE" id="PS50929"/>
    </source>
</evidence>
<dbReference type="HOGENOM" id="CLU_007587_1_1_1"/>
<dbReference type="GO" id="GO:0005324">
    <property type="term" value="F:long-chain fatty acid transmembrane transporter activity"/>
    <property type="evidence" value="ECO:0007669"/>
    <property type="project" value="TreeGrafter"/>
</dbReference>
<evidence type="ECO:0000313" key="11">
    <source>
        <dbReference type="EMBL" id="EFX00928.1"/>
    </source>
</evidence>
<dbReference type="PROSITE" id="PS50893">
    <property type="entry name" value="ABC_TRANSPORTER_2"/>
    <property type="match status" value="1"/>
</dbReference>
<evidence type="ECO:0000256" key="8">
    <source>
        <dbReference type="SAM" id="Coils"/>
    </source>
</evidence>
<proteinExistence type="inferred from homology"/>
<feature type="domain" description="ABC transporter" evidence="9">
    <location>
        <begin position="536"/>
        <end position="782"/>
    </location>
</feature>
<dbReference type="STRING" id="655863.F0XN48"/>
<gene>
    <name evidence="11" type="ORF">CMQ_2009</name>
</gene>
<dbReference type="InParanoid" id="F0XN48"/>
<evidence type="ECO:0000259" key="9">
    <source>
        <dbReference type="PROSITE" id="PS50893"/>
    </source>
</evidence>
<keyword evidence="12" id="KW-1185">Reference proteome</keyword>
<evidence type="ECO:0000256" key="1">
    <source>
        <dbReference type="ARBA" id="ARBA00008575"/>
    </source>
</evidence>
<dbReference type="Proteomes" id="UP000007796">
    <property type="component" value="Unassembled WGS sequence"/>
</dbReference>
<evidence type="ECO:0000256" key="4">
    <source>
        <dbReference type="ARBA" id="ARBA00022741"/>
    </source>
</evidence>
<dbReference type="EMBL" id="GL629795">
    <property type="protein sequence ID" value="EFX00928.1"/>
    <property type="molecule type" value="Genomic_DNA"/>
</dbReference>
<dbReference type="RefSeq" id="XP_014170410.1">
    <property type="nucleotide sequence ID" value="XM_014314935.1"/>
</dbReference>
<dbReference type="GO" id="GO:0005778">
    <property type="term" value="C:peroxisomal membrane"/>
    <property type="evidence" value="ECO:0007669"/>
    <property type="project" value="TreeGrafter"/>
</dbReference>
<name>F0XN48_GROCL</name>
<dbReference type="SMART" id="SM00382">
    <property type="entry name" value="AAA"/>
    <property type="match status" value="1"/>
</dbReference>
<dbReference type="FunCoup" id="F0XN48">
    <property type="interactions" value="394"/>
</dbReference>
<dbReference type="PANTHER" id="PTHR11384:SF67">
    <property type="entry name" value="ATP-BINDING CASSETTE SUB-FAMILY D MEMBER 1"/>
    <property type="match status" value="1"/>
</dbReference>
<dbReference type="GO" id="GO:0042760">
    <property type="term" value="P:very long-chain fatty acid catabolic process"/>
    <property type="evidence" value="ECO:0007669"/>
    <property type="project" value="TreeGrafter"/>
</dbReference>
<dbReference type="InterPro" id="IPR027417">
    <property type="entry name" value="P-loop_NTPase"/>
</dbReference>
<organism evidence="12">
    <name type="scientific">Grosmannia clavigera (strain kw1407 / UAMH 11150)</name>
    <name type="common">Blue stain fungus</name>
    <name type="synonym">Graphiocladiella clavigera</name>
    <dbReference type="NCBI Taxonomy" id="655863"/>
    <lineage>
        <taxon>Eukaryota</taxon>
        <taxon>Fungi</taxon>
        <taxon>Dikarya</taxon>
        <taxon>Ascomycota</taxon>
        <taxon>Pezizomycotina</taxon>
        <taxon>Sordariomycetes</taxon>
        <taxon>Sordariomycetidae</taxon>
        <taxon>Ophiostomatales</taxon>
        <taxon>Ophiostomataceae</taxon>
        <taxon>Leptographium</taxon>
    </lineage>
</organism>
<dbReference type="GeneID" id="25974951"/>
<keyword evidence="7" id="KW-0472">Membrane</keyword>
<evidence type="ECO:0000256" key="2">
    <source>
        <dbReference type="ARBA" id="ARBA00022448"/>
    </source>
</evidence>
<dbReference type="Gene3D" id="3.40.50.300">
    <property type="entry name" value="P-loop containing nucleotide triphosphate hydrolases"/>
    <property type="match status" value="1"/>
</dbReference>
<evidence type="ECO:0000256" key="5">
    <source>
        <dbReference type="ARBA" id="ARBA00022840"/>
    </source>
</evidence>